<evidence type="ECO:0000313" key="6">
    <source>
        <dbReference type="EMBL" id="KAH9384518.1"/>
    </source>
</evidence>
<dbReference type="AlphaFoldDB" id="A0A9J6H9Q7"/>
<dbReference type="GO" id="GO:0022857">
    <property type="term" value="F:transmembrane transporter activity"/>
    <property type="evidence" value="ECO:0007669"/>
    <property type="project" value="InterPro"/>
</dbReference>
<protein>
    <recommendedName>
        <fullName evidence="8">Major facilitator superfamily (MFS) profile domain-containing protein</fullName>
    </recommendedName>
</protein>
<name>A0A9J6H9Q7_HAELO</name>
<evidence type="ECO:0000313" key="7">
    <source>
        <dbReference type="Proteomes" id="UP000821853"/>
    </source>
</evidence>
<evidence type="ECO:0000256" key="4">
    <source>
        <dbReference type="ARBA" id="ARBA00023136"/>
    </source>
</evidence>
<dbReference type="InterPro" id="IPR005828">
    <property type="entry name" value="MFS_sugar_transport-like"/>
</dbReference>
<dbReference type="Pfam" id="PF00083">
    <property type="entry name" value="Sugar_tr"/>
    <property type="match status" value="1"/>
</dbReference>
<dbReference type="VEuPathDB" id="VectorBase:HLOH_046613"/>
<dbReference type="GO" id="GO:0016020">
    <property type="term" value="C:membrane"/>
    <property type="evidence" value="ECO:0007669"/>
    <property type="project" value="UniProtKB-SubCell"/>
</dbReference>
<gene>
    <name evidence="6" type="ORF">HPB48_026526</name>
</gene>
<organism evidence="6 7">
    <name type="scientific">Haemaphysalis longicornis</name>
    <name type="common">Bush tick</name>
    <dbReference type="NCBI Taxonomy" id="44386"/>
    <lineage>
        <taxon>Eukaryota</taxon>
        <taxon>Metazoa</taxon>
        <taxon>Ecdysozoa</taxon>
        <taxon>Arthropoda</taxon>
        <taxon>Chelicerata</taxon>
        <taxon>Arachnida</taxon>
        <taxon>Acari</taxon>
        <taxon>Parasitiformes</taxon>
        <taxon>Ixodida</taxon>
        <taxon>Ixodoidea</taxon>
        <taxon>Ixodidae</taxon>
        <taxon>Haemaphysalinae</taxon>
        <taxon>Haemaphysalis</taxon>
    </lineage>
</organism>
<feature type="transmembrane region" description="Helical" evidence="5">
    <location>
        <begin position="52"/>
        <end position="70"/>
    </location>
</feature>
<keyword evidence="3 5" id="KW-1133">Transmembrane helix</keyword>
<evidence type="ECO:0000256" key="2">
    <source>
        <dbReference type="ARBA" id="ARBA00022692"/>
    </source>
</evidence>
<dbReference type="OrthoDB" id="6503788at2759"/>
<dbReference type="EMBL" id="JABSTR010002625">
    <property type="protein sequence ID" value="KAH9384518.1"/>
    <property type="molecule type" value="Genomic_DNA"/>
</dbReference>
<comment type="caution">
    <text evidence="6">The sequence shown here is derived from an EMBL/GenBank/DDBJ whole genome shotgun (WGS) entry which is preliminary data.</text>
</comment>
<dbReference type="PANTHER" id="PTHR24064">
    <property type="entry name" value="SOLUTE CARRIER FAMILY 22 MEMBER"/>
    <property type="match status" value="1"/>
</dbReference>
<evidence type="ECO:0008006" key="8">
    <source>
        <dbReference type="Google" id="ProtNLM"/>
    </source>
</evidence>
<keyword evidence="7" id="KW-1185">Reference proteome</keyword>
<dbReference type="Proteomes" id="UP000821853">
    <property type="component" value="Unassembled WGS sequence"/>
</dbReference>
<reference evidence="6 7" key="1">
    <citation type="journal article" date="2020" name="Cell">
        <title>Large-Scale Comparative Analyses of Tick Genomes Elucidate Their Genetic Diversity and Vector Capacities.</title>
        <authorList>
            <consortium name="Tick Genome and Microbiome Consortium (TIGMIC)"/>
            <person name="Jia N."/>
            <person name="Wang J."/>
            <person name="Shi W."/>
            <person name="Du L."/>
            <person name="Sun Y."/>
            <person name="Zhan W."/>
            <person name="Jiang J.F."/>
            <person name="Wang Q."/>
            <person name="Zhang B."/>
            <person name="Ji P."/>
            <person name="Bell-Sakyi L."/>
            <person name="Cui X.M."/>
            <person name="Yuan T.T."/>
            <person name="Jiang B.G."/>
            <person name="Yang W.F."/>
            <person name="Lam T.T."/>
            <person name="Chang Q.C."/>
            <person name="Ding S.J."/>
            <person name="Wang X.J."/>
            <person name="Zhu J.G."/>
            <person name="Ruan X.D."/>
            <person name="Zhao L."/>
            <person name="Wei J.T."/>
            <person name="Ye R.Z."/>
            <person name="Que T.C."/>
            <person name="Du C.H."/>
            <person name="Zhou Y.H."/>
            <person name="Cheng J.X."/>
            <person name="Dai P.F."/>
            <person name="Guo W.B."/>
            <person name="Han X.H."/>
            <person name="Huang E.J."/>
            <person name="Li L.F."/>
            <person name="Wei W."/>
            <person name="Gao Y.C."/>
            <person name="Liu J.Z."/>
            <person name="Shao H.Z."/>
            <person name="Wang X."/>
            <person name="Wang C.C."/>
            <person name="Yang T.C."/>
            <person name="Huo Q.B."/>
            <person name="Li W."/>
            <person name="Chen H.Y."/>
            <person name="Chen S.E."/>
            <person name="Zhou L.G."/>
            <person name="Ni X.B."/>
            <person name="Tian J.H."/>
            <person name="Sheng Y."/>
            <person name="Liu T."/>
            <person name="Pan Y.S."/>
            <person name="Xia L.Y."/>
            <person name="Li J."/>
            <person name="Zhao F."/>
            <person name="Cao W.C."/>
        </authorList>
    </citation>
    <scope>NUCLEOTIDE SEQUENCE [LARGE SCALE GENOMIC DNA]</scope>
    <source>
        <strain evidence="6">HaeL-2018</strain>
    </source>
</reference>
<keyword evidence="2 5" id="KW-0812">Transmembrane</keyword>
<feature type="transmembrane region" description="Helical" evidence="5">
    <location>
        <begin position="76"/>
        <end position="97"/>
    </location>
</feature>
<dbReference type="Gene3D" id="1.20.1250.20">
    <property type="entry name" value="MFS general substrate transporter like domains"/>
    <property type="match status" value="1"/>
</dbReference>
<accession>A0A9J6H9Q7</accession>
<evidence type="ECO:0000256" key="1">
    <source>
        <dbReference type="ARBA" id="ARBA00004141"/>
    </source>
</evidence>
<dbReference type="InterPro" id="IPR036259">
    <property type="entry name" value="MFS_trans_sf"/>
</dbReference>
<evidence type="ECO:0000256" key="5">
    <source>
        <dbReference type="SAM" id="Phobius"/>
    </source>
</evidence>
<comment type="subcellular location">
    <subcellularLocation>
        <location evidence="1">Membrane</location>
        <topology evidence="1">Multi-pass membrane protein</topology>
    </subcellularLocation>
</comment>
<sequence length="208" mass="22424">MVGGTASVPMVGLNSHLVGRRPLLAACVALQLASGTVTSLAPRALAFIVERFFAAAAPSILEVVAFVLLFESTQPAPRVAFCALAIGWPLVLAQLYIGLAGLLKLSWRLQHVALLVPSLALVAGLHATQESSHWLQVHGRFQEARAVALWAARFNDGEEDLVRRRLNRCAPSPPNWVGGGVFWRTNCALLRFPFQSYKSAAAGNTFRS</sequence>
<proteinExistence type="predicted"/>
<keyword evidence="4 5" id="KW-0472">Membrane</keyword>
<dbReference type="SUPFAM" id="SSF103473">
    <property type="entry name" value="MFS general substrate transporter"/>
    <property type="match status" value="1"/>
</dbReference>
<evidence type="ECO:0000256" key="3">
    <source>
        <dbReference type="ARBA" id="ARBA00022989"/>
    </source>
</evidence>